<name>A9VAR2_MONBE</name>
<dbReference type="PANTHER" id="PTHR35609:SF1">
    <property type="entry name" value="MACRO DOMAIN-CONTAINING PROTEIN"/>
    <property type="match status" value="1"/>
</dbReference>
<proteinExistence type="predicted"/>
<gene>
    <name evidence="1" type="ORF">MONBRDRAFT_29314</name>
</gene>
<dbReference type="GeneID" id="5895036"/>
<dbReference type="Proteomes" id="UP000001357">
    <property type="component" value="Unassembled WGS sequence"/>
</dbReference>
<dbReference type="KEGG" id="mbr:MONBRDRAFT_29314"/>
<dbReference type="OMA" id="FTQGPAC"/>
<sequence length="323" mass="35498">MPLPRRKNWFFELFGVIEPAYGNVRGLFEMTERNGLVSLKSLSNGRSYQAGAFSTPSLRSLRQKNAALLSTERMVTIKHVVVGDILQHHAEPQYKHATFQAASQFNCLEFSHPEALPERGVTIYESDFTQGPACSIACGPATVYRDPYVTIRNGYTHATNKSLARLNADHTPASLEQAMEELKIGVQADTQVVFKDRNTTLDDPDQIVTQCFCSALSCGYTYGSLDAWSNVACAVLNASHCIAAVIHVNMCLKRCACNISRLLASYECTLWAALANADRHARADGANKVVLTMIGGGVFRNRDEWIADAIGRAAAKLRYSGLE</sequence>
<reference evidence="1 2" key="1">
    <citation type="journal article" date="2008" name="Nature">
        <title>The genome of the choanoflagellate Monosiga brevicollis and the origin of metazoans.</title>
        <authorList>
            <consortium name="JGI Sequencing"/>
            <person name="King N."/>
            <person name="Westbrook M.J."/>
            <person name="Young S.L."/>
            <person name="Kuo A."/>
            <person name="Abedin M."/>
            <person name="Chapman J."/>
            <person name="Fairclough S."/>
            <person name="Hellsten U."/>
            <person name="Isogai Y."/>
            <person name="Letunic I."/>
            <person name="Marr M."/>
            <person name="Pincus D."/>
            <person name="Putnam N."/>
            <person name="Rokas A."/>
            <person name="Wright K.J."/>
            <person name="Zuzow R."/>
            <person name="Dirks W."/>
            <person name="Good M."/>
            <person name="Goodstein D."/>
            <person name="Lemons D."/>
            <person name="Li W."/>
            <person name="Lyons J.B."/>
            <person name="Morris A."/>
            <person name="Nichols S."/>
            <person name="Richter D.J."/>
            <person name="Salamov A."/>
            <person name="Bork P."/>
            <person name="Lim W.A."/>
            <person name="Manning G."/>
            <person name="Miller W.T."/>
            <person name="McGinnis W."/>
            <person name="Shapiro H."/>
            <person name="Tjian R."/>
            <person name="Grigoriev I.V."/>
            <person name="Rokhsar D."/>
        </authorList>
    </citation>
    <scope>NUCLEOTIDE SEQUENCE [LARGE SCALE GENOMIC DNA]</scope>
    <source>
        <strain evidence="2">MX1 / ATCC 50154</strain>
    </source>
</reference>
<evidence type="ECO:0000313" key="1">
    <source>
        <dbReference type="EMBL" id="EDQ85366.1"/>
    </source>
</evidence>
<dbReference type="InParanoid" id="A9VAR2"/>
<evidence type="ECO:0000313" key="2">
    <source>
        <dbReference type="Proteomes" id="UP000001357"/>
    </source>
</evidence>
<dbReference type="eggNOG" id="ENOG502RZ3W">
    <property type="taxonomic scope" value="Eukaryota"/>
</dbReference>
<keyword evidence="2" id="KW-1185">Reference proteome</keyword>
<organism evidence="1 2">
    <name type="scientific">Monosiga brevicollis</name>
    <name type="common">Choanoflagellate</name>
    <dbReference type="NCBI Taxonomy" id="81824"/>
    <lineage>
        <taxon>Eukaryota</taxon>
        <taxon>Choanoflagellata</taxon>
        <taxon>Craspedida</taxon>
        <taxon>Salpingoecidae</taxon>
        <taxon>Monosiga</taxon>
    </lineage>
</organism>
<dbReference type="RefSeq" id="XP_001749777.1">
    <property type="nucleotide sequence ID" value="XM_001749725.1"/>
</dbReference>
<dbReference type="AlphaFoldDB" id="A9VAR2"/>
<feature type="non-terminal residue" evidence="1">
    <location>
        <position position="323"/>
    </location>
</feature>
<accession>A9VAR2</accession>
<dbReference type="EMBL" id="CH991574">
    <property type="protein sequence ID" value="EDQ85366.1"/>
    <property type="molecule type" value="Genomic_DNA"/>
</dbReference>
<dbReference type="PANTHER" id="PTHR35609">
    <property type="entry name" value="MACRO DOMAIN-CONTAINING PROTEIN"/>
    <property type="match status" value="1"/>
</dbReference>
<protein>
    <submittedName>
        <fullName evidence="1">Uncharacterized protein</fullName>
    </submittedName>
</protein>